<dbReference type="InterPro" id="IPR015424">
    <property type="entry name" value="PyrdxlP-dep_Trfase"/>
</dbReference>
<dbReference type="Pfam" id="PF00155">
    <property type="entry name" value="Aminotran_1_2"/>
    <property type="match status" value="1"/>
</dbReference>
<feature type="domain" description="Aminotransferase class I/classII large" evidence="6">
    <location>
        <begin position="31"/>
        <end position="385"/>
    </location>
</feature>
<evidence type="ECO:0000313" key="7">
    <source>
        <dbReference type="EMBL" id="OZG66892.1"/>
    </source>
</evidence>
<evidence type="ECO:0000256" key="2">
    <source>
        <dbReference type="ARBA" id="ARBA00012224"/>
    </source>
</evidence>
<gene>
    <name evidence="7" type="ORF">BAQU_0964</name>
</gene>
<dbReference type="PANTHER" id="PTHR43525:SF1">
    <property type="entry name" value="PROTEIN MALY"/>
    <property type="match status" value="1"/>
</dbReference>
<dbReference type="InterPro" id="IPR015421">
    <property type="entry name" value="PyrdxlP-dep_Trfase_major"/>
</dbReference>
<evidence type="ECO:0000259" key="6">
    <source>
        <dbReference type="Pfam" id="PF00155"/>
    </source>
</evidence>
<comment type="similarity">
    <text evidence="5">Belongs to the class-II pyridoxal-phosphate-dependent aminotransferase family. MalY/PatB cystathionine beta-lyase subfamily.</text>
</comment>
<dbReference type="GO" id="GO:0030170">
    <property type="term" value="F:pyridoxal phosphate binding"/>
    <property type="evidence" value="ECO:0007669"/>
    <property type="project" value="InterPro"/>
</dbReference>
<dbReference type="GO" id="GO:0008483">
    <property type="term" value="F:transaminase activity"/>
    <property type="evidence" value="ECO:0007669"/>
    <property type="project" value="UniProtKB-KW"/>
</dbReference>
<dbReference type="InterPro" id="IPR015422">
    <property type="entry name" value="PyrdxlP-dep_Trfase_small"/>
</dbReference>
<dbReference type="AlphaFoldDB" id="A0A261G651"/>
<keyword evidence="7" id="KW-0032">Aminotransferase</keyword>
<evidence type="ECO:0000256" key="5">
    <source>
        <dbReference type="ARBA" id="ARBA00037974"/>
    </source>
</evidence>
<dbReference type="Gene3D" id="3.90.1150.10">
    <property type="entry name" value="Aspartate Aminotransferase, domain 1"/>
    <property type="match status" value="1"/>
</dbReference>
<dbReference type="SUPFAM" id="SSF53383">
    <property type="entry name" value="PLP-dependent transferases"/>
    <property type="match status" value="1"/>
</dbReference>
<dbReference type="Gene3D" id="3.40.640.10">
    <property type="entry name" value="Type I PLP-dependent aspartate aminotransferase-like (Major domain)"/>
    <property type="match status" value="1"/>
</dbReference>
<protein>
    <recommendedName>
        <fullName evidence="2">cysteine-S-conjugate beta-lyase</fullName>
        <ecNumber evidence="2">4.4.1.13</ecNumber>
    </recommendedName>
</protein>
<dbReference type="EMBL" id="MWXA01000005">
    <property type="protein sequence ID" value="OZG66892.1"/>
    <property type="molecule type" value="Genomic_DNA"/>
</dbReference>
<dbReference type="GeneID" id="98295628"/>
<accession>A0A261G651</accession>
<dbReference type="Proteomes" id="UP000216451">
    <property type="component" value="Unassembled WGS sequence"/>
</dbReference>
<evidence type="ECO:0000313" key="8">
    <source>
        <dbReference type="Proteomes" id="UP000216451"/>
    </source>
</evidence>
<dbReference type="InterPro" id="IPR051798">
    <property type="entry name" value="Class-II_PLP-Dep_Aminotrans"/>
</dbReference>
<comment type="cofactor">
    <cofactor evidence="1">
        <name>pyridoxal 5'-phosphate</name>
        <dbReference type="ChEBI" id="CHEBI:597326"/>
    </cofactor>
</comment>
<evidence type="ECO:0000256" key="1">
    <source>
        <dbReference type="ARBA" id="ARBA00001933"/>
    </source>
</evidence>
<organism evidence="7 8">
    <name type="scientific">Bifidobacterium aquikefiri</name>
    <dbReference type="NCBI Taxonomy" id="1653207"/>
    <lineage>
        <taxon>Bacteria</taxon>
        <taxon>Bacillati</taxon>
        <taxon>Actinomycetota</taxon>
        <taxon>Actinomycetes</taxon>
        <taxon>Bifidobacteriales</taxon>
        <taxon>Bifidobacteriaceae</taxon>
        <taxon>Bifidobacterium</taxon>
    </lineage>
</organism>
<dbReference type="PANTHER" id="PTHR43525">
    <property type="entry name" value="PROTEIN MALY"/>
    <property type="match status" value="1"/>
</dbReference>
<dbReference type="EC" id="4.4.1.13" evidence="2"/>
<name>A0A261G651_9BIFI</name>
<reference evidence="7 8" key="1">
    <citation type="journal article" date="2017" name="BMC Genomics">
        <title>Comparative genomic and phylogenomic analyses of the Bifidobacteriaceae family.</title>
        <authorList>
            <person name="Lugli G.A."/>
            <person name="Milani C."/>
            <person name="Turroni F."/>
            <person name="Duranti S."/>
            <person name="Mancabelli L."/>
            <person name="Mangifesta M."/>
            <person name="Ferrario C."/>
            <person name="Modesto M."/>
            <person name="Mattarelli P."/>
            <person name="Jiri K."/>
            <person name="van Sinderen D."/>
            <person name="Ventura M."/>
        </authorList>
    </citation>
    <scope>NUCLEOTIDE SEQUENCE [LARGE SCALE GENOMIC DNA]</scope>
    <source>
        <strain evidence="7 8">LMG 28769</strain>
    </source>
</reference>
<dbReference type="InterPro" id="IPR004839">
    <property type="entry name" value="Aminotransferase_I/II_large"/>
</dbReference>
<dbReference type="CDD" id="cd00609">
    <property type="entry name" value="AAT_like"/>
    <property type="match status" value="1"/>
</dbReference>
<evidence type="ECO:0000256" key="4">
    <source>
        <dbReference type="ARBA" id="ARBA00023239"/>
    </source>
</evidence>
<sequence length="392" mass="43803">MVDFDTLVDRRKDTSEKWQIIQDEMGDGCEDVLALSIADMEFPTCPAVTDAIVDSAKHDILGYDHIPTEYYDALGSWMSRHHHLEVKPEYVTTTAAVMPAVLAALRATTRPGDKVILQRPVYYPFTYAAEHTGLTILDNELVRDSSGYYSMDFEDLESKAADPRCKAMLVCNPHNPVGRVWTKDELTKLADICLRNGVTILADEIHADFTYQGHEVTMMSNLSDEVAQHCMEFTAPTKTFNLAGLACSNVIIKNSALKRDFDIAVANVGGLTVNHFGYVACQAAYEHGEQWLDDLRKYLAKNLNIVRDFANSQHDISLIEPEGTYLAWLDCNGLGMNNEELKNFMRTKARVFMDEGILFGNSGSGFERVNMACPASFLTEAMERIATAVARR</sequence>
<evidence type="ECO:0000256" key="3">
    <source>
        <dbReference type="ARBA" id="ARBA00022898"/>
    </source>
</evidence>
<dbReference type="GO" id="GO:0047804">
    <property type="term" value="F:cysteine-S-conjugate beta-lyase activity"/>
    <property type="evidence" value="ECO:0007669"/>
    <property type="project" value="UniProtKB-EC"/>
</dbReference>
<keyword evidence="4" id="KW-0456">Lyase</keyword>
<comment type="caution">
    <text evidence="7">The sequence shown here is derived from an EMBL/GenBank/DDBJ whole genome shotgun (WGS) entry which is preliminary data.</text>
</comment>
<dbReference type="RefSeq" id="WP_094693252.1">
    <property type="nucleotide sequence ID" value="NZ_CALENZ010000021.1"/>
</dbReference>
<keyword evidence="8" id="KW-1185">Reference proteome</keyword>
<keyword evidence="3" id="KW-0663">Pyridoxal phosphate</keyword>
<dbReference type="InterPro" id="IPR027619">
    <property type="entry name" value="C-S_lyase_PatB-like"/>
</dbReference>
<keyword evidence="7" id="KW-0808">Transferase</keyword>
<proteinExistence type="inferred from homology"/>
<dbReference type="NCBIfam" id="TIGR04350">
    <property type="entry name" value="C_S_lyase_PatB"/>
    <property type="match status" value="1"/>
</dbReference>
<dbReference type="OrthoDB" id="3224382at2"/>